<evidence type="ECO:0000313" key="3">
    <source>
        <dbReference type="WBParaSite" id="maker-unitig_41023-snap-gene-0.2-mRNA-1"/>
    </source>
</evidence>
<keyword evidence="2" id="KW-1185">Reference proteome</keyword>
<organism evidence="2 3">
    <name type="scientific">Macrostomum lignano</name>
    <dbReference type="NCBI Taxonomy" id="282301"/>
    <lineage>
        <taxon>Eukaryota</taxon>
        <taxon>Metazoa</taxon>
        <taxon>Spiralia</taxon>
        <taxon>Lophotrochozoa</taxon>
        <taxon>Platyhelminthes</taxon>
        <taxon>Rhabditophora</taxon>
        <taxon>Macrostomorpha</taxon>
        <taxon>Macrostomida</taxon>
        <taxon>Macrostomidae</taxon>
        <taxon>Macrostomum</taxon>
    </lineage>
</organism>
<dbReference type="InterPro" id="IPR050933">
    <property type="entry name" value="Circadian_TF"/>
</dbReference>
<dbReference type="WBParaSite" id="maker-unitig_41023-snap-gene-0.2-mRNA-1">
    <property type="protein sequence ID" value="maker-unitig_41023-snap-gene-0.2-mRNA-1"/>
    <property type="gene ID" value="maker-unitig_41023-snap-gene-0.2"/>
</dbReference>
<dbReference type="Proteomes" id="UP000095280">
    <property type="component" value="Unplaced"/>
</dbReference>
<evidence type="ECO:0000256" key="1">
    <source>
        <dbReference type="SAM" id="MobiDB-lite"/>
    </source>
</evidence>
<protein>
    <submittedName>
        <fullName evidence="3">PAS domain-containing protein</fullName>
    </submittedName>
</protein>
<sequence length="401" mass="42787">MNGYIQEMASLGASVPFGQQEAGQANSDEDDGSAHLKTLRLRRLGNGGSGGRGRGGNGTGMQLLAARLPSHLFSTSDLQRINPERSDWPSKDSKCPEFEPRDLIGHNLFDIVHPKDEQLVQPDSLQDLEGEQLVLRQYEDLDCCGFVHWPTTEASTSTSASASASSNAGGELKLKGGTAAAAAKPEPKPVGQLVLLCRPAVSADAAAAAVPARTRPAEAAARQFHARLTLEGRISWVDLRVTPLLGHLPQDLQDGSLYDLVSAPDPRGPPSAVRGARLGAQIRPRSRVTLQQCRLHSGWSNGEPACFANPLTQSPPEFLSLTGDAGRARCAGGWSGRAVGLALAVTTQRRNLRRSYFKEDQAQQDVNGEELNGEHEGEEATPQDEAFVDSGAPLPLMGQPF</sequence>
<dbReference type="Gene3D" id="3.30.450.20">
    <property type="entry name" value="PAS domain"/>
    <property type="match status" value="1"/>
</dbReference>
<dbReference type="InterPro" id="IPR000014">
    <property type="entry name" value="PAS"/>
</dbReference>
<accession>A0A1I8FMI3</accession>
<dbReference type="PANTHER" id="PTHR23042">
    <property type="entry name" value="CIRCADIAN PROTEIN CLOCK/ARNT/BMAL/PAS"/>
    <property type="match status" value="1"/>
</dbReference>
<dbReference type="AlphaFoldDB" id="A0A1I8FMI3"/>
<dbReference type="CDD" id="cd00130">
    <property type="entry name" value="PAS"/>
    <property type="match status" value="1"/>
</dbReference>
<feature type="region of interest" description="Disordered" evidence="1">
    <location>
        <begin position="360"/>
        <end position="401"/>
    </location>
</feature>
<proteinExistence type="predicted"/>
<name>A0A1I8FMI3_9PLAT</name>
<reference evidence="3" key="1">
    <citation type="submission" date="2016-11" db="UniProtKB">
        <authorList>
            <consortium name="WormBaseParasite"/>
        </authorList>
    </citation>
    <scope>IDENTIFICATION</scope>
</reference>
<evidence type="ECO:0000313" key="2">
    <source>
        <dbReference type="Proteomes" id="UP000095280"/>
    </source>
</evidence>